<dbReference type="GO" id="GO:0005737">
    <property type="term" value="C:cytoplasm"/>
    <property type="evidence" value="ECO:0007669"/>
    <property type="project" value="TreeGrafter"/>
</dbReference>
<evidence type="ECO:0000256" key="2">
    <source>
        <dbReference type="ARBA" id="ARBA00004906"/>
    </source>
</evidence>
<dbReference type="Gene3D" id="3.10.290.60">
    <property type="entry name" value="Ubiquitin-activating enzyme E1, UFD domain"/>
    <property type="match status" value="1"/>
</dbReference>
<dbReference type="InterPro" id="IPR019572">
    <property type="entry name" value="UBA_E1_SCCH"/>
</dbReference>
<dbReference type="SUPFAM" id="SSF69572">
    <property type="entry name" value="Activating enzymes of the ubiquitin-like proteins"/>
    <property type="match status" value="2"/>
</dbReference>
<feature type="non-terminal residue" evidence="12">
    <location>
        <position position="1"/>
    </location>
</feature>
<dbReference type="InterPro" id="IPR035985">
    <property type="entry name" value="Ubiquitin-activating_enz"/>
</dbReference>
<feature type="active site" description="Glycyl thioester intermediate" evidence="9">
    <location>
        <position position="619"/>
    </location>
</feature>
<dbReference type="InterPro" id="IPR000011">
    <property type="entry name" value="UBQ/SUMO-activ_enz_E1-like"/>
</dbReference>
<dbReference type="InterPro" id="IPR042302">
    <property type="entry name" value="E1_FCCH_sf"/>
</dbReference>
<sequence length="1040" mass="114710">YKLGVLVRRRVPLIVTGEILSRGPLTSAEGPVKNSTVFLLGESDLGQNRAKASEWALAELNPHVVVETHSGELSEAFLASFQHSLTDLAQVVVLTESPLEEQLRIGDFCHAQGISFIVADTKGLAGQLFCDFGERFVIDDPEEGDPVSAAVQHISQGNPGVVTCMGTENFQDGDLVIFSGVQGMTELNGQEPVPVRVLGETCRGILAALAQDTSSLEISDTSSFSPYRCGGLVSRVQRPEECSHVSPSWPHGAATQAGLLLCHARPQESTHPIPGAEPLCQALEKPKIQMANTEDLPRSLSLHAAFRALHAFRRERGRLPRPRAPADAERVLELARSLGAQQAPLDEDIVLAFASVSAGDLCPVAAVVGALAAQEVLKAITRKFQPLNQWLYFDALECLALPGAAELTETDCAPRGSRYDGQIAVFGANFQEKLGHQKYLVVGAGAIGCELLKNFAMMGLAAGPDGELVITDMDTVALSNLHRQLLYRSADISVRQHELSPKGLPAPSLPWQEPKSVVAAAAVQRMNPDVRVIPHLNEVGPATEMLYRDNFFRHLDGVASALDTIEARTYLERRCLRCHTPLVDSGTEGTRGNVLPMVPSLTKPLGQASTPKDGTFPLCTLRHFPRTIQHTLQWARDEFEGLFQLPAEQVNHFMEDPDFLKQQQPSKVLEQVWDSLRERPRDWQDCVRWARRRWQSCYHDAIIQLLHIYPPEHETSPGVPFWAGDRSCPHALTFNPDNDTHLDYVLAAAHLFAQVHRVPPCRHRAAIQTVLRDVVLPPFAPQEGLQIPLTEEPTEESQVPTDHRHLTQITQDLVQWRQELVGDEEAQAPLMEPIHFEKDNNVHIDFITAASNLRAENYGISPASWLTSKQIAGRIVPAIITTTAAVAGLACLEVYKLVWGCQDLSCYRNSNIRLSACLLLRVQPQPAPTYRYGGREWSCWDRLEMQGVGADGQAVTVQEVLDWLQRTHGWTVTMLLCGDDVLYDSKAAAETRAQQQAQRLSEVSRDARMLQQQDLELLYICEGEDAEAEDTGPPLLCSLP</sequence>
<dbReference type="PRINTS" id="PR01849">
    <property type="entry name" value="UBIQUITINACT"/>
</dbReference>
<dbReference type="GO" id="GO:0016567">
    <property type="term" value="P:protein ubiquitination"/>
    <property type="evidence" value="ECO:0007669"/>
    <property type="project" value="UniProtKB-UniPathway"/>
</dbReference>
<keyword evidence="7" id="KW-0833">Ubl conjugation pathway</keyword>
<evidence type="ECO:0000256" key="4">
    <source>
        <dbReference type="ARBA" id="ARBA00012990"/>
    </source>
</evidence>
<keyword evidence="6" id="KW-0547">Nucleotide-binding</keyword>
<keyword evidence="8" id="KW-0067">ATP-binding</keyword>
<dbReference type="UniPathway" id="UPA00143"/>
<dbReference type="GO" id="GO:0019948">
    <property type="term" value="F:SUMO activating enzyme activity"/>
    <property type="evidence" value="ECO:0007669"/>
    <property type="project" value="TreeGrafter"/>
</dbReference>
<keyword evidence="5" id="KW-0436">Ligase</keyword>
<reference evidence="13" key="3">
    <citation type="submission" date="2022-01" db="EMBL/GenBank/DDBJ databases">
        <authorList>
            <person name="Rubenstein D.R."/>
        </authorList>
    </citation>
    <scope>NUCLEOTIDE SEQUENCE</scope>
    <source>
        <strain evidence="13">SS15</strain>
        <tissue evidence="13">Liver</tissue>
    </source>
</reference>
<protein>
    <recommendedName>
        <fullName evidence="4">E1 ubiquitin-activating enzyme</fullName>
        <ecNumber evidence="4">6.2.1.45</ecNumber>
    </recommendedName>
</protein>
<dbReference type="GO" id="GO:0016925">
    <property type="term" value="P:protein sumoylation"/>
    <property type="evidence" value="ECO:0007669"/>
    <property type="project" value="TreeGrafter"/>
</dbReference>
<dbReference type="InterPro" id="IPR032420">
    <property type="entry name" value="E1_4HB"/>
</dbReference>
<evidence type="ECO:0000256" key="7">
    <source>
        <dbReference type="ARBA" id="ARBA00022786"/>
    </source>
</evidence>
<evidence type="ECO:0000256" key="5">
    <source>
        <dbReference type="ARBA" id="ARBA00022598"/>
    </source>
</evidence>
<gene>
    <name evidence="13" type="ORF">IHE44_0003389</name>
    <name evidence="12" type="ORF">IHE44_011887</name>
</gene>
<dbReference type="InterPro" id="IPR018965">
    <property type="entry name" value="Ub-activating_enz_E1_C"/>
</dbReference>
<dbReference type="Pfam" id="PF10585">
    <property type="entry name" value="UBA_E1_SCCH"/>
    <property type="match status" value="1"/>
</dbReference>
<dbReference type="EMBL" id="JADDUC020000015">
    <property type="protein sequence ID" value="KAI1234347.1"/>
    <property type="molecule type" value="Genomic_DNA"/>
</dbReference>
<feature type="coiled-coil region" evidence="10">
    <location>
        <begin position="986"/>
        <end position="1013"/>
    </location>
</feature>
<dbReference type="EC" id="6.2.1.45" evidence="4"/>
<dbReference type="InterPro" id="IPR042063">
    <property type="entry name" value="Ubi_acti_E1_SCCH"/>
</dbReference>
<comment type="similarity">
    <text evidence="3">Belongs to the ubiquitin-activating E1 family.</text>
</comment>
<comment type="pathway">
    <text evidence="2">Protein modification; protein ubiquitination.</text>
</comment>
<dbReference type="FunFam" id="1.10.10.2660:FF:000001">
    <property type="entry name" value="Ubiquitin-activating enzyme E1 1"/>
    <property type="match status" value="1"/>
</dbReference>
<reference evidence="12" key="1">
    <citation type="submission" date="2020-10" db="EMBL/GenBank/DDBJ databases">
        <title>Feather gene expression reveals the developmental basis of iridescence in African starlings.</title>
        <authorList>
            <person name="Rubenstein D.R."/>
        </authorList>
    </citation>
    <scope>NUCLEOTIDE SEQUENCE</scope>
    <source>
        <strain evidence="12">SS15</strain>
        <tissue evidence="12">Liver</tissue>
    </source>
</reference>
<evidence type="ECO:0000313" key="14">
    <source>
        <dbReference type="Proteomes" id="UP000618051"/>
    </source>
</evidence>
<feature type="domain" description="Ubiquitin-activating enzyme E1 C-terminal" evidence="11">
    <location>
        <begin position="907"/>
        <end position="1035"/>
    </location>
</feature>
<dbReference type="EMBL" id="JADDUC010000057">
    <property type="protein sequence ID" value="KAG0120947.1"/>
    <property type="molecule type" value="Genomic_DNA"/>
</dbReference>
<keyword evidence="10" id="KW-0175">Coiled coil</keyword>
<dbReference type="GO" id="GO:0005524">
    <property type="term" value="F:ATP binding"/>
    <property type="evidence" value="ECO:0007669"/>
    <property type="project" value="UniProtKB-KW"/>
</dbReference>
<dbReference type="Pfam" id="PF09358">
    <property type="entry name" value="E1_UFD"/>
    <property type="match status" value="1"/>
</dbReference>
<proteinExistence type="inferred from homology"/>
<evidence type="ECO:0000256" key="10">
    <source>
        <dbReference type="SAM" id="Coils"/>
    </source>
</evidence>
<dbReference type="InterPro" id="IPR045886">
    <property type="entry name" value="ThiF/MoeB/HesA"/>
</dbReference>
<dbReference type="Proteomes" id="UP000618051">
    <property type="component" value="Unassembled WGS sequence"/>
</dbReference>
<dbReference type="Gene3D" id="1.10.10.2660">
    <property type="entry name" value="Ubiquitin-activating enzyme E1, SCCH domain"/>
    <property type="match status" value="1"/>
</dbReference>
<dbReference type="GO" id="GO:0031510">
    <property type="term" value="C:SUMO activating enzyme complex"/>
    <property type="evidence" value="ECO:0007669"/>
    <property type="project" value="TreeGrafter"/>
</dbReference>
<organism evidence="12">
    <name type="scientific">Lamprotornis superbus</name>
    <dbReference type="NCBI Taxonomy" id="245042"/>
    <lineage>
        <taxon>Eukaryota</taxon>
        <taxon>Metazoa</taxon>
        <taxon>Chordata</taxon>
        <taxon>Craniata</taxon>
        <taxon>Vertebrata</taxon>
        <taxon>Euteleostomi</taxon>
        <taxon>Archelosauria</taxon>
        <taxon>Archosauria</taxon>
        <taxon>Dinosauria</taxon>
        <taxon>Saurischia</taxon>
        <taxon>Theropoda</taxon>
        <taxon>Coelurosauria</taxon>
        <taxon>Aves</taxon>
        <taxon>Neognathae</taxon>
        <taxon>Neoaves</taxon>
        <taxon>Telluraves</taxon>
        <taxon>Australaves</taxon>
        <taxon>Passeriformes</taxon>
        <taxon>Sturnidae</taxon>
        <taxon>Lamprotornis</taxon>
    </lineage>
</organism>
<dbReference type="Pfam" id="PF00899">
    <property type="entry name" value="ThiF"/>
    <property type="match status" value="1"/>
</dbReference>
<dbReference type="Pfam" id="PF16190">
    <property type="entry name" value="E1_FCCH"/>
    <property type="match status" value="1"/>
</dbReference>
<dbReference type="SMART" id="SM00985">
    <property type="entry name" value="UBA_e1_C"/>
    <property type="match status" value="1"/>
</dbReference>
<comment type="caution">
    <text evidence="12">The sequence shown here is derived from an EMBL/GenBank/DDBJ whole genome shotgun (WGS) entry which is preliminary data.</text>
</comment>
<dbReference type="InterPro" id="IPR032418">
    <property type="entry name" value="E1_FCCH"/>
</dbReference>
<dbReference type="Gene3D" id="2.40.30.180">
    <property type="entry name" value="Ubiquitin-activating enzyme E1, FCCH domain"/>
    <property type="match status" value="1"/>
</dbReference>
<reference evidence="13 14" key="2">
    <citation type="journal article" date="2021" name="J. Hered.">
        <title>Feather Gene Expression Elucidates the Developmental Basis of Plumage Iridescence in African Starlings.</title>
        <authorList>
            <person name="Rubenstein D.R."/>
            <person name="Corvelo A."/>
            <person name="MacManes M.D."/>
            <person name="Maia R."/>
            <person name="Narzisi G."/>
            <person name="Rousaki A."/>
            <person name="Vandenabeele P."/>
            <person name="Shawkey M.D."/>
            <person name="Solomon J."/>
        </authorList>
    </citation>
    <scope>NUCLEOTIDE SEQUENCE [LARGE SCALE GENOMIC DNA]</scope>
    <source>
        <strain evidence="13">SS15</strain>
    </source>
</reference>
<comment type="catalytic activity">
    <reaction evidence="1">
        <text>ATP + ubiquitin + [E1 ubiquitin-activating enzyme]-L-cysteine = AMP + diphosphate + S-ubiquitinyl-[E1 ubiquitin-activating enzyme]-L-cysteine.</text>
        <dbReference type="EC" id="6.2.1.45"/>
    </reaction>
</comment>
<dbReference type="OrthoDB" id="10252231at2759"/>
<dbReference type="PANTHER" id="PTHR10953">
    <property type="entry name" value="UBIQUITIN-ACTIVATING ENZYME E1"/>
    <property type="match status" value="1"/>
</dbReference>
<dbReference type="InterPro" id="IPR038252">
    <property type="entry name" value="UBA_E1_C_sf"/>
</dbReference>
<accession>A0A835TVS1</accession>
<evidence type="ECO:0000313" key="13">
    <source>
        <dbReference type="EMBL" id="KAI1234347.1"/>
    </source>
</evidence>
<dbReference type="AlphaFoldDB" id="A0A835TVS1"/>
<dbReference type="Pfam" id="PF16191">
    <property type="entry name" value="E1_4HB"/>
    <property type="match status" value="1"/>
</dbReference>
<evidence type="ECO:0000256" key="1">
    <source>
        <dbReference type="ARBA" id="ARBA00000488"/>
    </source>
</evidence>
<dbReference type="InterPro" id="IPR000594">
    <property type="entry name" value="ThiF_NAD_FAD-bd"/>
</dbReference>
<evidence type="ECO:0000256" key="9">
    <source>
        <dbReference type="PROSITE-ProRule" id="PRU10132"/>
    </source>
</evidence>
<dbReference type="PROSITE" id="PS00865">
    <property type="entry name" value="UBIQUITIN_ACTIVAT_2"/>
    <property type="match status" value="1"/>
</dbReference>
<dbReference type="Gene3D" id="3.40.50.720">
    <property type="entry name" value="NAD(P)-binding Rossmann-like Domain"/>
    <property type="match status" value="2"/>
</dbReference>
<evidence type="ECO:0000256" key="8">
    <source>
        <dbReference type="ARBA" id="ARBA00022840"/>
    </source>
</evidence>
<evidence type="ECO:0000313" key="12">
    <source>
        <dbReference type="EMBL" id="KAG0120947.1"/>
    </source>
</evidence>
<dbReference type="InterPro" id="IPR033127">
    <property type="entry name" value="UBQ-activ_enz_E1_Cys_AS"/>
</dbReference>
<keyword evidence="14" id="KW-1185">Reference proteome</keyword>
<evidence type="ECO:0000256" key="3">
    <source>
        <dbReference type="ARBA" id="ARBA00005673"/>
    </source>
</evidence>
<name>A0A835TVS1_9PASS</name>
<dbReference type="PANTHER" id="PTHR10953:SF4">
    <property type="entry name" value="UBIQUITIN-ACTIVATING ENZYME E1 C-TERMINAL DOMAIN-CONTAINING PROTEIN"/>
    <property type="match status" value="1"/>
</dbReference>
<evidence type="ECO:0000256" key="6">
    <source>
        <dbReference type="ARBA" id="ARBA00022741"/>
    </source>
</evidence>
<evidence type="ECO:0000259" key="11">
    <source>
        <dbReference type="SMART" id="SM00985"/>
    </source>
</evidence>